<dbReference type="RefSeq" id="WP_257451347.1">
    <property type="nucleotide sequence ID" value="NZ_JANIPJ010000023.1"/>
</dbReference>
<organism evidence="2 3">
    <name type="scientific">Paenibacillus soyae</name>
    <dbReference type="NCBI Taxonomy" id="2969249"/>
    <lineage>
        <taxon>Bacteria</taxon>
        <taxon>Bacillati</taxon>
        <taxon>Bacillota</taxon>
        <taxon>Bacilli</taxon>
        <taxon>Bacillales</taxon>
        <taxon>Paenibacillaceae</taxon>
        <taxon>Paenibacillus</taxon>
    </lineage>
</organism>
<evidence type="ECO:0000313" key="2">
    <source>
        <dbReference type="EMBL" id="MCR2807154.1"/>
    </source>
</evidence>
<sequence length="137" mass="15350">MRKNLIFILASLSFITVLILITHHLFPKTIEHKYFLLQMKGETQSWRVEDYQIAISPTFSAAGSAKVYYLGDLSQIDNEIQIEFYNDFFGPQKGEAYLRGTGSIGNKGYYETGGGGLTDEAHSLTLNQIGKTYAVIT</sequence>
<dbReference type="EMBL" id="JANIPJ010000023">
    <property type="protein sequence ID" value="MCR2807154.1"/>
    <property type="molecule type" value="Genomic_DNA"/>
</dbReference>
<evidence type="ECO:0000313" key="3">
    <source>
        <dbReference type="Proteomes" id="UP001141950"/>
    </source>
</evidence>
<reference evidence="2" key="1">
    <citation type="submission" date="2022-08" db="EMBL/GenBank/DDBJ databases">
        <title>The genomic sequence of strain Paenibacillus sp. SCIV0701.</title>
        <authorList>
            <person name="Zhao H."/>
        </authorList>
    </citation>
    <scope>NUCLEOTIDE SEQUENCE</scope>
    <source>
        <strain evidence="2">SCIV0701</strain>
    </source>
</reference>
<gene>
    <name evidence="2" type="ORF">NQZ67_25025</name>
</gene>
<dbReference type="Proteomes" id="UP001141950">
    <property type="component" value="Unassembled WGS sequence"/>
</dbReference>
<protein>
    <submittedName>
        <fullName evidence="2">Uncharacterized protein</fullName>
    </submittedName>
</protein>
<keyword evidence="3" id="KW-1185">Reference proteome</keyword>
<keyword evidence="1" id="KW-1133">Transmembrane helix</keyword>
<dbReference type="AlphaFoldDB" id="A0A9X2SAY2"/>
<keyword evidence="1" id="KW-0812">Transmembrane</keyword>
<name>A0A9X2SAY2_9BACL</name>
<keyword evidence="1" id="KW-0472">Membrane</keyword>
<comment type="caution">
    <text evidence="2">The sequence shown here is derived from an EMBL/GenBank/DDBJ whole genome shotgun (WGS) entry which is preliminary data.</text>
</comment>
<feature type="transmembrane region" description="Helical" evidence="1">
    <location>
        <begin position="6"/>
        <end position="26"/>
    </location>
</feature>
<evidence type="ECO:0000256" key="1">
    <source>
        <dbReference type="SAM" id="Phobius"/>
    </source>
</evidence>
<proteinExistence type="predicted"/>
<accession>A0A9X2SAY2</accession>